<dbReference type="InterPro" id="IPR014592">
    <property type="entry name" value="P-loop_UCP034888"/>
</dbReference>
<dbReference type="InterPro" id="IPR027417">
    <property type="entry name" value="P-loop_NTPase"/>
</dbReference>
<proteinExistence type="predicted"/>
<dbReference type="EMBL" id="CP000961">
    <property type="protein sequence ID" value="ACA85002.1"/>
    <property type="molecule type" value="Genomic_DNA"/>
</dbReference>
<accession>B1KDK1</accession>
<evidence type="ECO:0000313" key="3">
    <source>
        <dbReference type="Proteomes" id="UP000002168"/>
    </source>
</evidence>
<dbReference type="eggNOG" id="COG4938">
    <property type="taxonomic scope" value="Bacteria"/>
</dbReference>
<dbReference type="KEGG" id="swd:Swoo_0707"/>
<feature type="domain" description="Endonuclease GajA/Old nuclease/RecF-like AAA" evidence="1">
    <location>
        <begin position="186"/>
        <end position="308"/>
    </location>
</feature>
<dbReference type="RefSeq" id="WP_012323349.1">
    <property type="nucleotide sequence ID" value="NC_010506.1"/>
</dbReference>
<dbReference type="InterPro" id="IPR051396">
    <property type="entry name" value="Bact_Antivir_Def_Nuclease"/>
</dbReference>
<dbReference type="SUPFAM" id="SSF52540">
    <property type="entry name" value="P-loop containing nucleoside triphosphate hydrolases"/>
    <property type="match status" value="1"/>
</dbReference>
<evidence type="ECO:0000313" key="2">
    <source>
        <dbReference type="EMBL" id="ACA85002.1"/>
    </source>
</evidence>
<evidence type="ECO:0000259" key="1">
    <source>
        <dbReference type="Pfam" id="PF13175"/>
    </source>
</evidence>
<dbReference type="AlphaFoldDB" id="B1KDK1"/>
<dbReference type="Pfam" id="PF13175">
    <property type="entry name" value="AAA_15"/>
    <property type="match status" value="1"/>
</dbReference>
<dbReference type="PANTHER" id="PTHR43581:SF2">
    <property type="entry name" value="EXCINUCLEASE ATPASE SUBUNIT"/>
    <property type="match status" value="1"/>
</dbReference>
<keyword evidence="3" id="KW-1185">Reference proteome</keyword>
<dbReference type="Gene3D" id="3.40.50.300">
    <property type="entry name" value="P-loop containing nucleotide triphosphate hydrolases"/>
    <property type="match status" value="2"/>
</dbReference>
<organism evidence="2 3">
    <name type="scientific">Shewanella woodyi (strain ATCC 51908 / MS32)</name>
    <dbReference type="NCBI Taxonomy" id="392500"/>
    <lineage>
        <taxon>Bacteria</taxon>
        <taxon>Pseudomonadati</taxon>
        <taxon>Pseudomonadota</taxon>
        <taxon>Gammaproteobacteria</taxon>
        <taxon>Alteromonadales</taxon>
        <taxon>Shewanellaceae</taxon>
        <taxon>Shewanella</taxon>
    </lineage>
</organism>
<protein>
    <recommendedName>
        <fullName evidence="1">Endonuclease GajA/Old nuclease/RecF-like AAA domain-containing protein</fullName>
    </recommendedName>
</protein>
<dbReference type="Proteomes" id="UP000002168">
    <property type="component" value="Chromosome"/>
</dbReference>
<dbReference type="STRING" id="392500.Swoo_0707"/>
<name>B1KDK1_SHEWM</name>
<dbReference type="PANTHER" id="PTHR43581">
    <property type="entry name" value="ATP/GTP PHOSPHATASE"/>
    <property type="match status" value="1"/>
</dbReference>
<dbReference type="HOGENOM" id="CLU_032548_0_0_6"/>
<gene>
    <name evidence="2" type="ordered locus">Swoo_0707</name>
</gene>
<reference evidence="2 3" key="1">
    <citation type="submission" date="2008-02" db="EMBL/GenBank/DDBJ databases">
        <title>Complete sequence of Shewanella woodyi ATCC 51908.</title>
        <authorList>
            <consortium name="US DOE Joint Genome Institute"/>
            <person name="Copeland A."/>
            <person name="Lucas S."/>
            <person name="Lapidus A."/>
            <person name="Glavina del Rio T."/>
            <person name="Dalin E."/>
            <person name="Tice H."/>
            <person name="Bruce D."/>
            <person name="Goodwin L."/>
            <person name="Pitluck S."/>
            <person name="Sims D."/>
            <person name="Brettin T."/>
            <person name="Detter J.C."/>
            <person name="Han C."/>
            <person name="Kuske C.R."/>
            <person name="Schmutz J."/>
            <person name="Larimer F."/>
            <person name="Land M."/>
            <person name="Hauser L."/>
            <person name="Kyrpides N."/>
            <person name="Lykidis A."/>
            <person name="Zhao J.-S."/>
            <person name="Richardson P."/>
        </authorList>
    </citation>
    <scope>NUCLEOTIDE SEQUENCE [LARGE SCALE GENOMIC DNA]</scope>
    <source>
        <strain evidence="3">ATCC 51908 / MS32</strain>
    </source>
</reference>
<dbReference type="InterPro" id="IPR041685">
    <property type="entry name" value="AAA_GajA/Old/RecF-like"/>
</dbReference>
<sequence length="374" mass="41853">MLKKLSISNFKSIDKEKLKIAPLTILTGINSTGKSTVIQAILLLLRFAIPVNRVTLNKVVSAYVSPRDTRNRYTNQSDINIELELNSEVFDSLLLQTIKSEDDQVLFRGGIKPTEKYIGSGEFNPAEPPLTYVYEPEEGASNCSELFYLNATRLGPQSTSEVGDFKVGLLGELIFSTYDQIKNQALPEKLVKFSESSTIGYQVSQWLSKITDSKLELRTEKINSEQIKVSFNSDGLEELSPQNLGAGISYLAKVVILCFMAKKGDLVIIENPEIHLHPKSQAQLGVFFSFIASSGIQLIIETHCEHLIQKIRGEVRNEAIECEDVVIHYKSATLKPFDTLFLDANGHYCDQEENRISFPKGFFDTSVDTLLSLR</sequence>
<dbReference type="PIRSF" id="PIRSF034888">
    <property type="entry name" value="P-loop_UCP034888"/>
    <property type="match status" value="1"/>
</dbReference>